<comment type="caution">
    <text evidence="1">The sequence shown here is derived from an EMBL/GenBank/DDBJ whole genome shotgun (WGS) entry which is preliminary data.</text>
</comment>
<sequence length="45" mass="5151">MDFSIAIFLNKKSAEALEKAYAEEVARETAEEAKQARKRLHSLKK</sequence>
<feature type="non-terminal residue" evidence="1">
    <location>
        <position position="45"/>
    </location>
</feature>
<reference evidence="1 2" key="1">
    <citation type="submission" date="2018-10" db="EMBL/GenBank/DDBJ databases">
        <title>Genomic Encyclopedia of Archaeal and Bacterial Type Strains, Phase II (KMG-II): from individual species to whole genera.</title>
        <authorList>
            <person name="Goeker M."/>
        </authorList>
    </citation>
    <scope>NUCLEOTIDE SEQUENCE [LARGE SCALE GENOMIC DNA]</scope>
    <source>
        <strain evidence="1 2">DSM 19624</strain>
    </source>
</reference>
<organism evidence="1 2">
    <name type="scientific">Pedobacter alluvionis</name>
    <dbReference type="NCBI Taxonomy" id="475253"/>
    <lineage>
        <taxon>Bacteria</taxon>
        <taxon>Pseudomonadati</taxon>
        <taxon>Bacteroidota</taxon>
        <taxon>Sphingobacteriia</taxon>
        <taxon>Sphingobacteriales</taxon>
        <taxon>Sphingobacteriaceae</taxon>
        <taxon>Pedobacter</taxon>
    </lineage>
</organism>
<accession>A0A497YE87</accession>
<proteinExistence type="predicted"/>
<name>A0A497YE87_9SPHI</name>
<evidence type="ECO:0000313" key="1">
    <source>
        <dbReference type="EMBL" id="RLJ80846.1"/>
    </source>
</evidence>
<dbReference type="Proteomes" id="UP000273898">
    <property type="component" value="Unassembled WGS sequence"/>
</dbReference>
<gene>
    <name evidence="1" type="ORF">BCL90_1648</name>
</gene>
<evidence type="ECO:0000313" key="2">
    <source>
        <dbReference type="Proteomes" id="UP000273898"/>
    </source>
</evidence>
<dbReference type="AlphaFoldDB" id="A0A497YE87"/>
<protein>
    <submittedName>
        <fullName evidence="1">Uncharacterized protein</fullName>
    </submittedName>
</protein>
<dbReference type="EMBL" id="RCCK01000010">
    <property type="protein sequence ID" value="RLJ80846.1"/>
    <property type="molecule type" value="Genomic_DNA"/>
</dbReference>